<evidence type="ECO:0000313" key="2">
    <source>
        <dbReference type="Proteomes" id="UP001652504"/>
    </source>
</evidence>
<sequence length="272" mass="31321">MKYIIGSGWWCADNPSLDDNEFRIKYGDDEIRGKDFHHVWYDSVNTNTNPSKIVIVDSCSPTKPPLDRNDPRIEFISLNENPGHSTKHTGKYSGWTRSVLLGLSYAINCDCDYFVYVEQDALLKGKGIIEREIANMKRPFVFGKQRGLAQPLQQSFFIIDMKYAELFLSRYMAIKARDNKISPERKFAIATSAILGALPESLFYQPPLNNVFQKVLHRVQSAILKVFGCYGVTVSGYGRDRPIKFDDEYFYFQHGSKEELQTYLETQHDAKR</sequence>
<comment type="caution">
    <text evidence="1">The sequence shown here is derived from an EMBL/GenBank/DDBJ whole genome shotgun (WGS) entry which is preliminary data.</text>
</comment>
<dbReference type="RefSeq" id="WP_263710473.1">
    <property type="nucleotide sequence ID" value="NZ_JAOWKX010000001.1"/>
</dbReference>
<gene>
    <name evidence="1" type="ORF">OE749_01020</name>
</gene>
<evidence type="ECO:0008006" key="3">
    <source>
        <dbReference type="Google" id="ProtNLM"/>
    </source>
</evidence>
<name>A0ABT3A3M2_9ALTE</name>
<protein>
    <recommendedName>
        <fullName evidence="3">Glycosyltransferase</fullName>
    </recommendedName>
</protein>
<proteinExistence type="predicted"/>
<accession>A0ABT3A3M2</accession>
<dbReference type="Proteomes" id="UP001652504">
    <property type="component" value="Unassembled WGS sequence"/>
</dbReference>
<keyword evidence="2" id="KW-1185">Reference proteome</keyword>
<evidence type="ECO:0000313" key="1">
    <source>
        <dbReference type="EMBL" id="MCV2883275.1"/>
    </source>
</evidence>
<reference evidence="1 2" key="1">
    <citation type="submission" date="2022-10" db="EMBL/GenBank/DDBJ databases">
        <title>Aestuariibacter sp. AA17 isolated from Montipora capitata coral fragment.</title>
        <authorList>
            <person name="Emsley S.A."/>
            <person name="Pfannmuller K.M."/>
            <person name="Loughran R.M."/>
            <person name="Shlafstein M."/>
            <person name="Papke E."/>
            <person name="Saw J.H."/>
            <person name="Ushijima B."/>
            <person name="Videau P."/>
        </authorList>
    </citation>
    <scope>NUCLEOTIDE SEQUENCE [LARGE SCALE GENOMIC DNA]</scope>
    <source>
        <strain evidence="1 2">AA17</strain>
    </source>
</reference>
<organism evidence="1 2">
    <name type="scientific">Fluctibacter corallii</name>
    <dbReference type="NCBI Taxonomy" id="2984329"/>
    <lineage>
        <taxon>Bacteria</taxon>
        <taxon>Pseudomonadati</taxon>
        <taxon>Pseudomonadota</taxon>
        <taxon>Gammaproteobacteria</taxon>
        <taxon>Alteromonadales</taxon>
        <taxon>Alteromonadaceae</taxon>
        <taxon>Fluctibacter</taxon>
    </lineage>
</organism>
<dbReference type="EMBL" id="JAOWKX010000001">
    <property type="protein sequence ID" value="MCV2883275.1"/>
    <property type="molecule type" value="Genomic_DNA"/>
</dbReference>